<gene>
    <name evidence="2" type="ORF">RGE70_13185</name>
</gene>
<dbReference type="Pfam" id="PF11101">
    <property type="entry name" value="DUF2884"/>
    <property type="match status" value="1"/>
</dbReference>
<protein>
    <submittedName>
        <fullName evidence="2">YggN family protein</fullName>
    </submittedName>
</protein>
<sequence>MNTLLTSVGLCAVLVTASSFQLANAHDDSEPNSNNECEVSLHYDVTVEPQKLLISEAGTERYRIEQDQLFVNGNKVALSQQQQSLVAEYAERVSADVPEVIELVNEAVVMASTAVSMVLTPLIGDATGATFDQMAVSLQNRVETVAYQSGDKFYLGATESSLERAFDEEFEQEMEQLIKSSIGTMLVSIGSQMLSSEGGSFEQKMETFSAQMESIGDDIERQMDSQAQDLELRGNKLCDSFKSLVVLEKEMQTQIPELAIYSLVGAPTQELLE</sequence>
<proteinExistence type="predicted"/>
<organism evidence="2 3">
    <name type="scientific">Shewanella youngdeokensis</name>
    <dbReference type="NCBI Taxonomy" id="2999068"/>
    <lineage>
        <taxon>Bacteria</taxon>
        <taxon>Pseudomonadati</taxon>
        <taxon>Pseudomonadota</taxon>
        <taxon>Gammaproteobacteria</taxon>
        <taxon>Alteromonadales</taxon>
        <taxon>Shewanellaceae</taxon>
        <taxon>Shewanella</taxon>
    </lineage>
</organism>
<dbReference type="Proteomes" id="UP001529491">
    <property type="component" value="Chromosome"/>
</dbReference>
<evidence type="ECO:0000313" key="3">
    <source>
        <dbReference type="Proteomes" id="UP001529491"/>
    </source>
</evidence>
<evidence type="ECO:0000313" key="2">
    <source>
        <dbReference type="EMBL" id="WOT04279.1"/>
    </source>
</evidence>
<dbReference type="EMBL" id="CP136522">
    <property type="protein sequence ID" value="WOT04279.1"/>
    <property type="molecule type" value="Genomic_DNA"/>
</dbReference>
<keyword evidence="3" id="KW-1185">Reference proteome</keyword>
<dbReference type="RefSeq" id="WP_310471907.1">
    <property type="nucleotide sequence ID" value="NZ_CP136522.1"/>
</dbReference>
<keyword evidence="1" id="KW-0732">Signal</keyword>
<feature type="chain" id="PRO_5045663080" evidence="1">
    <location>
        <begin position="26"/>
        <end position="273"/>
    </location>
</feature>
<dbReference type="InterPro" id="IPR021307">
    <property type="entry name" value="DUF2884"/>
</dbReference>
<accession>A0ABZ0JVD9</accession>
<feature type="signal peptide" evidence="1">
    <location>
        <begin position="1"/>
        <end position="25"/>
    </location>
</feature>
<evidence type="ECO:0000256" key="1">
    <source>
        <dbReference type="SAM" id="SignalP"/>
    </source>
</evidence>
<name>A0ABZ0JVD9_9GAMM</name>
<reference evidence="2 3" key="1">
    <citation type="submission" date="2023-10" db="EMBL/GenBank/DDBJ databases">
        <title>Complete genome sequence of Shewanella sp. DAU334.</title>
        <authorList>
            <person name="Lee Y.-S."/>
            <person name="Jeong H.-R."/>
            <person name="Hwang E.-J."/>
            <person name="Choi Y.-L."/>
            <person name="Kim G.-D."/>
        </authorList>
    </citation>
    <scope>NUCLEOTIDE SEQUENCE [LARGE SCALE GENOMIC DNA]</scope>
    <source>
        <strain evidence="2 3">DAU334</strain>
    </source>
</reference>